<sequence>MSMMKLVLFIALSSSSLFCHAQRSDPSQFNGGSILAMAGRNSVAIAIDARFGLGMQTISTGNSMTAGGHSTNDDDDDDDAAKNNNRLADGEVGGVGNPRIVQLPNSNTLMAWTGLFGDGMSFAEELNWMLGRKVRKASCMGFPGATMKNRKMSPRAITMLISHLLYRRRNAPYYVEPVIVGLETVRVPIVSDEANNKRGCVEEDENDSPKEIQSTIQDFSSQQILPFQKRRTLSIQSTTAYRTIQKPYLCGTDMLGAKSSSNTFICSGVASKSLHGTAEALWQPDLDGEELVEVCGKAFVSALERDILSGYGAVVYLIQGMQGEDGKEGEKDDEVQIIEYVLACRND</sequence>
<dbReference type="EMBL" id="JALLBG020000171">
    <property type="protein sequence ID" value="KAL3760858.1"/>
    <property type="molecule type" value="Genomic_DNA"/>
</dbReference>
<evidence type="ECO:0000256" key="2">
    <source>
        <dbReference type="SAM" id="SignalP"/>
    </source>
</evidence>
<protein>
    <submittedName>
        <fullName evidence="3">Uncharacterized protein</fullName>
    </submittedName>
</protein>
<reference evidence="3 4" key="1">
    <citation type="submission" date="2024-10" db="EMBL/GenBank/DDBJ databases">
        <title>Updated reference genomes for cyclostephanoid diatoms.</title>
        <authorList>
            <person name="Roberts W.R."/>
            <person name="Alverson A.J."/>
        </authorList>
    </citation>
    <scope>NUCLEOTIDE SEQUENCE [LARGE SCALE GENOMIC DNA]</scope>
    <source>
        <strain evidence="3 4">AJA232-27</strain>
    </source>
</reference>
<evidence type="ECO:0000313" key="3">
    <source>
        <dbReference type="EMBL" id="KAL3760858.1"/>
    </source>
</evidence>
<keyword evidence="4" id="KW-1185">Reference proteome</keyword>
<proteinExistence type="predicted"/>
<accession>A0ABD3MAP7</accession>
<dbReference type="Proteomes" id="UP001530293">
    <property type="component" value="Unassembled WGS sequence"/>
</dbReference>
<dbReference type="Pfam" id="PF00227">
    <property type="entry name" value="Proteasome"/>
    <property type="match status" value="1"/>
</dbReference>
<dbReference type="AlphaFoldDB" id="A0ABD3MAP7"/>
<dbReference type="InterPro" id="IPR029055">
    <property type="entry name" value="Ntn_hydrolases_N"/>
</dbReference>
<comment type="caution">
    <text evidence="3">The sequence shown here is derived from an EMBL/GenBank/DDBJ whole genome shotgun (WGS) entry which is preliminary data.</text>
</comment>
<dbReference type="InterPro" id="IPR023333">
    <property type="entry name" value="Proteasome_suB-type"/>
</dbReference>
<evidence type="ECO:0000256" key="1">
    <source>
        <dbReference type="SAM" id="MobiDB-lite"/>
    </source>
</evidence>
<keyword evidence="2" id="KW-0732">Signal</keyword>
<organism evidence="3 4">
    <name type="scientific">Discostella pseudostelligera</name>
    <dbReference type="NCBI Taxonomy" id="259834"/>
    <lineage>
        <taxon>Eukaryota</taxon>
        <taxon>Sar</taxon>
        <taxon>Stramenopiles</taxon>
        <taxon>Ochrophyta</taxon>
        <taxon>Bacillariophyta</taxon>
        <taxon>Coscinodiscophyceae</taxon>
        <taxon>Thalassiosirophycidae</taxon>
        <taxon>Stephanodiscales</taxon>
        <taxon>Stephanodiscaceae</taxon>
        <taxon>Discostella</taxon>
    </lineage>
</organism>
<dbReference type="PANTHER" id="PTHR32194">
    <property type="entry name" value="METALLOPROTEASE TLDD"/>
    <property type="match status" value="1"/>
</dbReference>
<feature type="region of interest" description="Disordered" evidence="1">
    <location>
        <begin position="62"/>
        <end position="93"/>
    </location>
</feature>
<feature type="signal peptide" evidence="2">
    <location>
        <begin position="1"/>
        <end position="21"/>
    </location>
</feature>
<dbReference type="Gene3D" id="3.60.20.10">
    <property type="entry name" value="Glutamine Phosphoribosylpyrophosphate, subunit 1, domain 1"/>
    <property type="match status" value="1"/>
</dbReference>
<dbReference type="SUPFAM" id="SSF56235">
    <property type="entry name" value="N-terminal nucleophile aminohydrolases (Ntn hydrolases)"/>
    <property type="match status" value="1"/>
</dbReference>
<name>A0ABD3MAP7_9STRA</name>
<evidence type="ECO:0000313" key="4">
    <source>
        <dbReference type="Proteomes" id="UP001530293"/>
    </source>
</evidence>
<feature type="chain" id="PRO_5044864184" evidence="2">
    <location>
        <begin position="22"/>
        <end position="347"/>
    </location>
</feature>
<gene>
    <name evidence="3" type="ORF">ACHAWU_007924</name>
</gene>
<dbReference type="InterPro" id="IPR001353">
    <property type="entry name" value="Proteasome_sua/b"/>
</dbReference>
<dbReference type="PANTHER" id="PTHR32194:SF10">
    <property type="entry name" value="PROTEASOME SUBUNIT BETA TYPE-3"/>
    <property type="match status" value="1"/>
</dbReference>